<dbReference type="Proteomes" id="UP001322664">
    <property type="component" value="Chromosome"/>
</dbReference>
<evidence type="ECO:0000313" key="1">
    <source>
        <dbReference type="EMBL" id="WPK12743.1"/>
    </source>
</evidence>
<evidence type="ECO:0000313" key="2">
    <source>
        <dbReference type="Proteomes" id="UP001322664"/>
    </source>
</evidence>
<organism evidence="1 2">
    <name type="scientific">Lysinibacillus louembei</name>
    <dbReference type="NCBI Taxonomy" id="1470088"/>
    <lineage>
        <taxon>Bacteria</taxon>
        <taxon>Bacillati</taxon>
        <taxon>Bacillota</taxon>
        <taxon>Bacilli</taxon>
        <taxon>Bacillales</taxon>
        <taxon>Bacillaceae</taxon>
        <taxon>Lysinibacillus</taxon>
    </lineage>
</organism>
<reference evidence="1 2" key="1">
    <citation type="submission" date="2023-09" db="EMBL/GenBank/DDBJ databases">
        <authorList>
            <person name="Page C.A."/>
            <person name="Perez-Diaz I.M."/>
        </authorList>
    </citation>
    <scope>NUCLEOTIDE SEQUENCE [LARGE SCALE GENOMIC DNA]</scope>
    <source>
        <strain evidence="1 2">Ll15</strain>
    </source>
</reference>
<accession>A0ABZ0S0M1</accession>
<dbReference type="RefSeq" id="WP_319837429.1">
    <property type="nucleotide sequence ID" value="NZ_CP137624.1"/>
</dbReference>
<protein>
    <submittedName>
        <fullName evidence="1">Uncharacterized protein</fullName>
    </submittedName>
</protein>
<gene>
    <name evidence="1" type="ORF">R6U77_03305</name>
</gene>
<sequence length="116" mass="13884">MKNEIIDEILNDWVRKLNEDEFYFTHAFETLIESFTSHEAFDFIELMVQTILKLDNPFLVNQFIFFTGCLYSKAKTTELHPVMEKNLPAIEKHILQLQNSGVHREWQELKRDLRLP</sequence>
<keyword evidence="2" id="KW-1185">Reference proteome</keyword>
<name>A0ABZ0S0M1_9BACI</name>
<proteinExistence type="predicted"/>
<dbReference type="EMBL" id="CP137624">
    <property type="protein sequence ID" value="WPK12743.1"/>
    <property type="molecule type" value="Genomic_DNA"/>
</dbReference>